<gene>
    <name evidence="2" type="ORF">RRG08_007730</name>
</gene>
<name>A0AAE1D0D1_9GAST</name>
<feature type="compositionally biased region" description="Acidic residues" evidence="1">
    <location>
        <begin position="396"/>
        <end position="420"/>
    </location>
</feature>
<dbReference type="EMBL" id="JAWDGP010006071">
    <property type="protein sequence ID" value="KAK3747872.1"/>
    <property type="molecule type" value="Genomic_DNA"/>
</dbReference>
<feature type="region of interest" description="Disordered" evidence="1">
    <location>
        <begin position="1"/>
        <end position="47"/>
    </location>
</feature>
<organism evidence="2 3">
    <name type="scientific">Elysia crispata</name>
    <name type="common">lettuce slug</name>
    <dbReference type="NCBI Taxonomy" id="231223"/>
    <lineage>
        <taxon>Eukaryota</taxon>
        <taxon>Metazoa</taxon>
        <taxon>Spiralia</taxon>
        <taxon>Lophotrochozoa</taxon>
        <taxon>Mollusca</taxon>
        <taxon>Gastropoda</taxon>
        <taxon>Heterobranchia</taxon>
        <taxon>Euthyneura</taxon>
        <taxon>Panpulmonata</taxon>
        <taxon>Sacoglossa</taxon>
        <taxon>Placobranchoidea</taxon>
        <taxon>Plakobranchidae</taxon>
        <taxon>Elysia</taxon>
    </lineage>
</organism>
<feature type="compositionally biased region" description="Polar residues" evidence="1">
    <location>
        <begin position="156"/>
        <end position="166"/>
    </location>
</feature>
<reference evidence="2" key="1">
    <citation type="journal article" date="2023" name="G3 (Bethesda)">
        <title>A reference genome for the long-term kleptoplast-retaining sea slug Elysia crispata morphotype clarki.</title>
        <authorList>
            <person name="Eastman K.E."/>
            <person name="Pendleton A.L."/>
            <person name="Shaikh M.A."/>
            <person name="Suttiyut T."/>
            <person name="Ogas R."/>
            <person name="Tomko P."/>
            <person name="Gavelis G."/>
            <person name="Widhalm J.R."/>
            <person name="Wisecaver J.H."/>
        </authorList>
    </citation>
    <scope>NUCLEOTIDE SEQUENCE</scope>
    <source>
        <strain evidence="2">ECLA1</strain>
    </source>
</reference>
<accession>A0AAE1D0D1</accession>
<feature type="region of interest" description="Disordered" evidence="1">
    <location>
        <begin position="156"/>
        <end position="188"/>
    </location>
</feature>
<feature type="compositionally biased region" description="Basic and acidic residues" evidence="1">
    <location>
        <begin position="7"/>
        <end position="31"/>
    </location>
</feature>
<keyword evidence="3" id="KW-1185">Reference proteome</keyword>
<protein>
    <submittedName>
        <fullName evidence="2">Uncharacterized protein</fullName>
    </submittedName>
</protein>
<evidence type="ECO:0000313" key="3">
    <source>
        <dbReference type="Proteomes" id="UP001283361"/>
    </source>
</evidence>
<evidence type="ECO:0000256" key="1">
    <source>
        <dbReference type="SAM" id="MobiDB-lite"/>
    </source>
</evidence>
<comment type="caution">
    <text evidence="2">The sequence shown here is derived from an EMBL/GenBank/DDBJ whole genome shotgun (WGS) entry which is preliminary data.</text>
</comment>
<proteinExistence type="predicted"/>
<dbReference type="Proteomes" id="UP001283361">
    <property type="component" value="Unassembled WGS sequence"/>
</dbReference>
<evidence type="ECO:0000313" key="2">
    <source>
        <dbReference type="EMBL" id="KAK3747872.1"/>
    </source>
</evidence>
<dbReference type="AlphaFoldDB" id="A0AAE1D0D1"/>
<sequence>MSGLRRTRPDEQDASLRKLQEISITRHEVEPGIKSPKSLSPKSPKKCDLPVTTDLYASTQQNTPVAPHKQEQQIFPPVLMVSDLPSSPAVHQFEKSLNIDASCLSGQIMPASPDHLSLSPNTKLKSVSMNHGLPIIKRHTASLSGSPGLLTAATLHTQKNRSVSETGSDRGTRVGHQGTPRSSPSSPSLMLKHFKLFSTSGFDPSKRRGSEPILESQGGNEVKKAQLGVTDRRWEKLRSILVAMKDEPIDVETMLGSVPADHLENLQDKISTQEELTCLGREVADLKVILRQKESDLLQLELERNAALTYIRQIKCPTSENVEYADVTQHYIEQGIHGLREKNVTKEEVVEVASHLLQEVTSQRAYLQRLMALVLTNVPWLLDDMDDLPSTGADGGYDDEDGTEDDSYSVDNESDDEVWC</sequence>
<feature type="region of interest" description="Disordered" evidence="1">
    <location>
        <begin position="390"/>
        <end position="420"/>
    </location>
</feature>